<keyword evidence="12" id="KW-1185">Reference proteome</keyword>
<dbReference type="WormBase" id="B0244.4b">
    <property type="protein sequence ID" value="CE46298"/>
    <property type="gene ID" value="WBGene00015079"/>
</dbReference>
<dbReference type="OrthoDB" id="5790882at2759"/>
<dbReference type="GO" id="GO:0004930">
    <property type="term" value="F:G protein-coupled receptor activity"/>
    <property type="evidence" value="ECO:0007669"/>
    <property type="project" value="UniProtKB-KW"/>
</dbReference>
<evidence type="ECO:0000313" key="12">
    <source>
        <dbReference type="Proteomes" id="UP000001940"/>
    </source>
</evidence>
<evidence type="ECO:0000256" key="6">
    <source>
        <dbReference type="ARBA" id="ARBA00023136"/>
    </source>
</evidence>
<dbReference type="RefSeq" id="NP_001254929.1">
    <property type="nucleotide sequence ID" value="NM_001268000.2"/>
</dbReference>
<keyword evidence="2" id="KW-1003">Cell membrane</keyword>
<feature type="transmembrane region" description="Helical" evidence="9">
    <location>
        <begin position="254"/>
        <end position="274"/>
    </location>
</feature>
<feature type="transmembrane region" description="Helical" evidence="9">
    <location>
        <begin position="203"/>
        <end position="230"/>
    </location>
</feature>
<dbReference type="CTD" id="181875"/>
<dbReference type="Gene3D" id="1.20.1070.10">
    <property type="entry name" value="Rhodopsin 7-helix transmembrane proteins"/>
    <property type="match status" value="1"/>
</dbReference>
<evidence type="ECO:0000256" key="3">
    <source>
        <dbReference type="ARBA" id="ARBA00022692"/>
    </source>
</evidence>
<dbReference type="EMBL" id="BX284603">
    <property type="protein sequence ID" value="CCD61509.1"/>
    <property type="molecule type" value="Genomic_DNA"/>
</dbReference>
<keyword evidence="7 11" id="KW-0675">Receptor</keyword>
<sequence>MANIFENCSYHSPYEPYYLNCTNTTNQCTLVQDVETIESIIFWIDFLIPCTLFVVACFLNAYYLSILVPEFTEMNDITKKQYIFMVSRAISALTACVIMLALRILQLITSSFTIYFLFFLIDDLSFYSLLGSYVGSAILLYLATIRPILYSNRISVRTVYKFAIANLITSVVLAITTAMFQAADLSDGPFQCDLKHCQPITNMIMLVLILTSFLIPIVTLSFVLVTLCFYKNRSESIGDFTTDNSVSKSARTRLAWTLFTFTLITLTEAIPSFYLVGTSIDSSMIICSNFYKADHLIVPFTMNSLKTLAWAIALNVDPLCSLLFDPRIRKVWVQHTEKLKLVIQNTICGFSSTKSSKV</sequence>
<dbReference type="Bgee" id="WBGene00015079">
    <property type="expression patterns" value="Expressed in larva and 1 other cell type or tissue"/>
</dbReference>
<keyword evidence="5" id="KW-0297">G-protein coupled receptor</keyword>
<dbReference type="GO" id="GO:0005886">
    <property type="term" value="C:plasma membrane"/>
    <property type="evidence" value="ECO:0007669"/>
    <property type="project" value="UniProtKB-SubCell"/>
</dbReference>
<dbReference type="SMR" id="G4RRB5"/>
<feature type="transmembrane region" description="Helical" evidence="9">
    <location>
        <begin position="89"/>
        <end position="118"/>
    </location>
</feature>
<name>G4RRB5_CAEEL</name>
<dbReference type="AlphaFoldDB" id="G4RRB5"/>
<reference evidence="11 12" key="1">
    <citation type="journal article" date="1998" name="Science">
        <title>Genome sequence of the nematode C. elegans: a platform for investigating biology.</title>
        <authorList>
            <consortium name="The C. elegans sequencing consortium"/>
            <person name="Sulson J.E."/>
            <person name="Waterston R."/>
        </authorList>
    </citation>
    <scope>NUCLEOTIDE SEQUENCE [LARGE SCALE GENOMIC DNA]</scope>
    <source>
        <strain evidence="11 12">Bristol N2</strain>
    </source>
</reference>
<evidence type="ECO:0000256" key="2">
    <source>
        <dbReference type="ARBA" id="ARBA00022475"/>
    </source>
</evidence>
<keyword evidence="6 9" id="KW-0472">Membrane</keyword>
<gene>
    <name evidence="11 13" type="ORF">B0244.4</name>
    <name evidence="11" type="ORF">CELE_B0244.4</name>
</gene>
<protein>
    <submittedName>
        <fullName evidence="11">G-protein coupled receptors family 1 profile domain-containing protein</fullName>
    </submittedName>
</protein>
<dbReference type="SUPFAM" id="SSF81321">
    <property type="entry name" value="Family A G protein-coupled receptor-like"/>
    <property type="match status" value="1"/>
</dbReference>
<organism evidence="11 12">
    <name type="scientific">Caenorhabditis elegans</name>
    <dbReference type="NCBI Taxonomy" id="6239"/>
    <lineage>
        <taxon>Eukaryota</taxon>
        <taxon>Metazoa</taxon>
        <taxon>Ecdysozoa</taxon>
        <taxon>Nematoda</taxon>
        <taxon>Chromadorea</taxon>
        <taxon>Rhabditida</taxon>
        <taxon>Rhabditina</taxon>
        <taxon>Rhabditomorpha</taxon>
        <taxon>Rhabditoidea</taxon>
        <taxon>Rhabditidae</taxon>
        <taxon>Peloderinae</taxon>
        <taxon>Caenorhabditis</taxon>
    </lineage>
</organism>
<evidence type="ECO:0000313" key="11">
    <source>
        <dbReference type="EMBL" id="CCD61509.1"/>
    </source>
</evidence>
<evidence type="ECO:0000256" key="7">
    <source>
        <dbReference type="ARBA" id="ARBA00023170"/>
    </source>
</evidence>
<dbReference type="AGR" id="WB:WBGene00015079"/>
<feature type="domain" description="G-protein coupled receptors family 1 profile" evidence="10">
    <location>
        <begin position="59"/>
        <end position="275"/>
    </location>
</feature>
<evidence type="ECO:0000256" key="1">
    <source>
        <dbReference type="ARBA" id="ARBA00004651"/>
    </source>
</evidence>
<feature type="transmembrane region" description="Helical" evidence="9">
    <location>
        <begin position="164"/>
        <end position="183"/>
    </location>
</feature>
<proteinExistence type="predicted"/>
<dbReference type="Proteomes" id="UP000001940">
    <property type="component" value="Chromosome III"/>
</dbReference>
<evidence type="ECO:0000259" key="10">
    <source>
        <dbReference type="PROSITE" id="PS50262"/>
    </source>
</evidence>
<accession>G4RRB5</accession>
<evidence type="ECO:0000256" key="5">
    <source>
        <dbReference type="ARBA" id="ARBA00023040"/>
    </source>
</evidence>
<dbReference type="InterPro" id="IPR017452">
    <property type="entry name" value="GPCR_Rhodpsn_7TM"/>
</dbReference>
<feature type="transmembrane region" description="Helical" evidence="9">
    <location>
        <begin position="40"/>
        <end position="68"/>
    </location>
</feature>
<dbReference type="PANTHER" id="PTHR37441:SF2">
    <property type="entry name" value="G-PROTEIN COUPLED RECEPTOR B0244.10-RELATED"/>
    <property type="match status" value="1"/>
</dbReference>
<keyword evidence="8" id="KW-0807">Transducer</keyword>
<dbReference type="OMA" id="VIQNTIC"/>
<evidence type="ECO:0000256" key="8">
    <source>
        <dbReference type="ARBA" id="ARBA00023224"/>
    </source>
</evidence>
<dbReference type="PhylomeDB" id="G4RRB5"/>
<evidence type="ECO:0000256" key="4">
    <source>
        <dbReference type="ARBA" id="ARBA00022989"/>
    </source>
</evidence>
<dbReference type="PANTHER" id="PTHR37441">
    <property type="entry name" value="PROTEIN CBG16518"/>
    <property type="match status" value="1"/>
</dbReference>
<keyword evidence="4 9" id="KW-1133">Transmembrane helix</keyword>
<dbReference type="InterPro" id="IPR040435">
    <property type="entry name" value="Put_GPCR_Chromadorea"/>
</dbReference>
<comment type="subcellular location">
    <subcellularLocation>
        <location evidence="1">Cell membrane</location>
        <topology evidence="1">Multi-pass membrane protein</topology>
    </subcellularLocation>
</comment>
<dbReference type="PROSITE" id="PS50262">
    <property type="entry name" value="G_PROTEIN_RECEP_F1_2"/>
    <property type="match status" value="1"/>
</dbReference>
<evidence type="ECO:0000313" key="13">
    <source>
        <dbReference type="WormBase" id="B0244.4b"/>
    </source>
</evidence>
<keyword evidence="3 9" id="KW-0812">Transmembrane</keyword>
<feature type="transmembrane region" description="Helical" evidence="9">
    <location>
        <begin position="124"/>
        <end position="143"/>
    </location>
</feature>
<dbReference type="GeneID" id="181875"/>
<evidence type="ECO:0000256" key="9">
    <source>
        <dbReference type="SAM" id="Phobius"/>
    </source>
</evidence>